<dbReference type="Gene3D" id="6.10.250.1120">
    <property type="match status" value="1"/>
</dbReference>
<evidence type="ECO:0000313" key="4">
    <source>
        <dbReference type="EMBL" id="ADD40464.1"/>
    </source>
</evidence>
<evidence type="ECO:0000256" key="1">
    <source>
        <dbReference type="ARBA" id="ARBA00001946"/>
    </source>
</evidence>
<dbReference type="InterPro" id="IPR000086">
    <property type="entry name" value="NUDIX_hydrolase_dom"/>
</dbReference>
<dbReference type="HOGENOM" id="CLU_688697_0_0_11"/>
<dbReference type="PROSITE" id="PS00893">
    <property type="entry name" value="NUDIX_BOX"/>
    <property type="match status" value="1"/>
</dbReference>
<dbReference type="RefSeq" id="WP_013016035.1">
    <property type="nucleotide sequence ID" value="NC_013947.1"/>
</dbReference>
<reference evidence="4 5" key="1">
    <citation type="journal article" date="2009" name="Stand. Genomic Sci.">
        <title>Complete genome sequence of Stackebrandtia nassauensis type strain (LLR-40K-21).</title>
        <authorList>
            <person name="Munk C."/>
            <person name="Lapidus A."/>
            <person name="Copeland A."/>
            <person name="Jando M."/>
            <person name="Mayilraj S."/>
            <person name="Glavina Del Rio T."/>
            <person name="Nolan M."/>
            <person name="Chen F."/>
            <person name="Lucas S."/>
            <person name="Tice H."/>
            <person name="Cheng J.F."/>
            <person name="Han C."/>
            <person name="Detter J.C."/>
            <person name="Bruce D."/>
            <person name="Goodwin L."/>
            <person name="Chain P."/>
            <person name="Pitluck S."/>
            <person name="Goker M."/>
            <person name="Ovchinikova G."/>
            <person name="Pati A."/>
            <person name="Ivanova N."/>
            <person name="Mavromatis K."/>
            <person name="Chen A."/>
            <person name="Palaniappan K."/>
            <person name="Land M."/>
            <person name="Hauser L."/>
            <person name="Chang Y.J."/>
            <person name="Jeffries C.D."/>
            <person name="Bristow J."/>
            <person name="Eisen J.A."/>
            <person name="Markowitz V."/>
            <person name="Hugenholtz P."/>
            <person name="Kyrpides N.C."/>
            <person name="Klenk H.P."/>
        </authorList>
    </citation>
    <scope>NUCLEOTIDE SEQUENCE [LARGE SCALE GENOMIC DNA]</scope>
    <source>
        <strain evidence="5">DSM 44728 / CIP 108903 / NRRL B-16338 / NBRC 102104 / LLR-40K-21</strain>
    </source>
</reference>
<dbReference type="Pfam" id="PF12535">
    <property type="entry name" value="Nudix_N"/>
    <property type="match status" value="1"/>
</dbReference>
<dbReference type="Proteomes" id="UP000000844">
    <property type="component" value="Chromosome"/>
</dbReference>
<dbReference type="InterPro" id="IPR020084">
    <property type="entry name" value="NUDIX_hydrolase_CS"/>
</dbReference>
<evidence type="ECO:0000256" key="2">
    <source>
        <dbReference type="ARBA" id="ARBA00022801"/>
    </source>
</evidence>
<dbReference type="eggNOG" id="COG1051">
    <property type="taxonomic scope" value="Bacteria"/>
</dbReference>
<dbReference type="KEGG" id="sna:Snas_0752"/>
<dbReference type="EMBL" id="CP001778">
    <property type="protein sequence ID" value="ADD40464.1"/>
    <property type="molecule type" value="Genomic_DNA"/>
</dbReference>
<dbReference type="Pfam" id="PF00293">
    <property type="entry name" value="NUDIX"/>
    <property type="match status" value="1"/>
</dbReference>
<dbReference type="SUPFAM" id="SSF55811">
    <property type="entry name" value="Nudix"/>
    <property type="match status" value="1"/>
</dbReference>
<dbReference type="CDD" id="cd02883">
    <property type="entry name" value="NUDIX_Hydrolase"/>
    <property type="match status" value="1"/>
</dbReference>
<proteinExistence type="predicted"/>
<organism evidence="4 5">
    <name type="scientific">Stackebrandtia nassauensis (strain DSM 44728 / CIP 108903 / NRRL B-16338 / NBRC 102104 / LLR-40K-21)</name>
    <dbReference type="NCBI Taxonomy" id="446470"/>
    <lineage>
        <taxon>Bacteria</taxon>
        <taxon>Bacillati</taxon>
        <taxon>Actinomycetota</taxon>
        <taxon>Actinomycetes</taxon>
        <taxon>Glycomycetales</taxon>
        <taxon>Glycomycetaceae</taxon>
        <taxon>Stackebrandtia</taxon>
    </lineage>
</organism>
<keyword evidence="2 4" id="KW-0378">Hydrolase</keyword>
<dbReference type="GO" id="GO:0016787">
    <property type="term" value="F:hydrolase activity"/>
    <property type="evidence" value="ECO:0007669"/>
    <property type="project" value="UniProtKB-KW"/>
</dbReference>
<dbReference type="STRING" id="446470.Snas_0752"/>
<dbReference type="PANTHER" id="PTHR43046">
    <property type="entry name" value="GDP-MANNOSE MANNOSYL HYDROLASE"/>
    <property type="match status" value="1"/>
</dbReference>
<dbReference type="AlphaFoldDB" id="D3Q7V9"/>
<gene>
    <name evidence="4" type="ordered locus">Snas_0752</name>
</gene>
<protein>
    <submittedName>
        <fullName evidence="4">NUDIX hydrolase</fullName>
    </submittedName>
</protein>
<feature type="domain" description="Nudix hydrolase" evidence="3">
    <location>
        <begin position="265"/>
        <end position="394"/>
    </location>
</feature>
<evidence type="ECO:0000313" key="5">
    <source>
        <dbReference type="Proteomes" id="UP000000844"/>
    </source>
</evidence>
<dbReference type="PANTHER" id="PTHR43046:SF14">
    <property type="entry name" value="MUTT_NUDIX FAMILY PROTEIN"/>
    <property type="match status" value="1"/>
</dbReference>
<evidence type="ECO:0000259" key="3">
    <source>
        <dbReference type="PROSITE" id="PS51462"/>
    </source>
</evidence>
<accession>D3Q7V9</accession>
<dbReference type="PROSITE" id="PS51462">
    <property type="entry name" value="NUDIX"/>
    <property type="match status" value="1"/>
</dbReference>
<dbReference type="Gene3D" id="3.90.79.10">
    <property type="entry name" value="Nucleoside Triphosphate Pyrophosphohydrolase"/>
    <property type="match status" value="1"/>
</dbReference>
<comment type="cofactor">
    <cofactor evidence="1">
        <name>Mg(2+)</name>
        <dbReference type="ChEBI" id="CHEBI:18420"/>
    </cofactor>
</comment>
<dbReference type="InterPro" id="IPR059176">
    <property type="entry name" value="UDP-X_N"/>
</dbReference>
<name>D3Q7V9_STANL</name>
<dbReference type="InterPro" id="IPR015797">
    <property type="entry name" value="NUDIX_hydrolase-like_dom_sf"/>
</dbReference>
<sequence length="400" mass="43116">MTIPTAGSRELRLAALADELRADAATGLHYTTDDADAARFHRLRGLAAALLSHVDTRDAAELEAVFAADSGPRTPLAGVVLLFNHQRDGLLFVADGDTVGVPYAFVDPDTDHDTAVKDLAAKYLPDAGLVPVPHGVCDSISAGLAMPHTYFLTYVVDLTLVDDDAIAVDLVPEADTVPGRRDALTNFILDGAQRDVLEAPFALTDEVAALVTAVRALATEGGVATENHYDVERFAHIRETTHSLLEGVRNQTAFTPVEFAHLDVATTKTCAEMLILDDRRRILLLRRHDNGKWAMPGGACEVGESSAATASRETTEEVRVDATIDGLAGVFDNSRIEDRPIQLRTCFVYVGHPTDPGAKPETTAEALEVGWFELDGLEDLPDLWEPHLVKITAALKTLVE</sequence>
<keyword evidence="5" id="KW-1185">Reference proteome</keyword>